<evidence type="ECO:0000313" key="4">
    <source>
        <dbReference type="Proteomes" id="UP000004810"/>
    </source>
</evidence>
<dbReference type="EMBL" id="ADBV01000745">
    <property type="protein sequence ID" value="EJW86405.1"/>
    <property type="molecule type" value="Genomic_DNA"/>
</dbReference>
<sequence>CSVDKYLLLDLEYIDDLTAGQESHVFKFADRPALYFNCQLELTTKDHYLGCANERPICKSQIRVEPSEQSYEQSIAATEEE</sequence>
<evidence type="ECO:0000256" key="1">
    <source>
        <dbReference type="ARBA" id="ARBA00022729"/>
    </source>
</evidence>
<keyword evidence="1" id="KW-0732">Signal</keyword>
<dbReference type="PANTHER" id="PTHR22907">
    <property type="entry name" value="GH04558P"/>
    <property type="match status" value="1"/>
</dbReference>
<dbReference type="Pfam" id="PF25301">
    <property type="entry name" value="CUT_C"/>
    <property type="match status" value="1"/>
</dbReference>
<proteinExistence type="predicted"/>
<dbReference type="PANTHER" id="PTHR22907:SF54">
    <property type="entry name" value="GH04558P"/>
    <property type="match status" value="1"/>
</dbReference>
<evidence type="ECO:0000313" key="3">
    <source>
        <dbReference type="EMBL" id="EJW86405.1"/>
    </source>
</evidence>
<dbReference type="InterPro" id="IPR057475">
    <property type="entry name" value="CUT_C"/>
</dbReference>
<dbReference type="InterPro" id="IPR001507">
    <property type="entry name" value="ZP_dom"/>
</dbReference>
<dbReference type="InterPro" id="IPR051962">
    <property type="entry name" value="Cuticlin"/>
</dbReference>
<dbReference type="PROSITE" id="PS51034">
    <property type="entry name" value="ZP_2"/>
    <property type="match status" value="1"/>
</dbReference>
<evidence type="ECO:0000259" key="2">
    <source>
        <dbReference type="PROSITE" id="PS51034"/>
    </source>
</evidence>
<protein>
    <recommendedName>
        <fullName evidence="2">ZP domain-containing protein</fullName>
    </recommendedName>
</protein>
<accession>J9BGH1</accession>
<comment type="caution">
    <text evidence="3">The sequence shown here is derived from an EMBL/GenBank/DDBJ whole genome shotgun (WGS) entry which is preliminary data.</text>
</comment>
<organism evidence="3 4">
    <name type="scientific">Wuchereria bancrofti</name>
    <dbReference type="NCBI Taxonomy" id="6293"/>
    <lineage>
        <taxon>Eukaryota</taxon>
        <taxon>Metazoa</taxon>
        <taxon>Ecdysozoa</taxon>
        <taxon>Nematoda</taxon>
        <taxon>Chromadorea</taxon>
        <taxon>Rhabditida</taxon>
        <taxon>Spirurina</taxon>
        <taxon>Spiruromorpha</taxon>
        <taxon>Filarioidea</taxon>
        <taxon>Onchocercidae</taxon>
        <taxon>Wuchereria</taxon>
    </lineage>
</organism>
<reference evidence="4" key="1">
    <citation type="submission" date="2012-08" db="EMBL/GenBank/DDBJ databases">
        <title>The Genome Sequence of Wuchereria bancrofti.</title>
        <authorList>
            <person name="Nutman T.B."/>
            <person name="Fink D.L."/>
            <person name="Russ C."/>
            <person name="Young S."/>
            <person name="Zeng Q."/>
            <person name="Koehrsen M."/>
            <person name="Alvarado L."/>
            <person name="Berlin A."/>
            <person name="Chapman S.B."/>
            <person name="Chen Z."/>
            <person name="Freedman E."/>
            <person name="Gellesch M."/>
            <person name="Goldberg J."/>
            <person name="Griggs A."/>
            <person name="Gujja S."/>
            <person name="Heilman E.R."/>
            <person name="Heiman D."/>
            <person name="Hepburn T."/>
            <person name="Howarth C."/>
            <person name="Jen D."/>
            <person name="Larson L."/>
            <person name="Lewis B."/>
            <person name="Mehta T."/>
            <person name="Park D."/>
            <person name="Pearson M."/>
            <person name="Roberts A."/>
            <person name="Saif S."/>
            <person name="Shea T."/>
            <person name="Shenoy N."/>
            <person name="Sisk P."/>
            <person name="Stolte C."/>
            <person name="Sykes S."/>
            <person name="Walk T."/>
            <person name="White J."/>
            <person name="Yandava C."/>
            <person name="Haas B."/>
            <person name="Henn M.R."/>
            <person name="Nusbaum C."/>
            <person name="Birren B."/>
        </authorList>
    </citation>
    <scope>NUCLEOTIDE SEQUENCE [LARGE SCALE GENOMIC DNA]</scope>
    <source>
        <strain evidence="4">NA</strain>
    </source>
</reference>
<feature type="non-terminal residue" evidence="3">
    <location>
        <position position="1"/>
    </location>
</feature>
<feature type="domain" description="ZP" evidence="2">
    <location>
        <begin position="1"/>
        <end position="58"/>
    </location>
</feature>
<gene>
    <name evidence="3" type="ORF">WUBG_02687</name>
</gene>
<name>J9BGH1_WUCBA</name>
<dbReference type="Proteomes" id="UP000004810">
    <property type="component" value="Unassembled WGS sequence"/>
</dbReference>
<dbReference type="AlphaFoldDB" id="J9BGH1"/>